<evidence type="ECO:0000313" key="1">
    <source>
        <dbReference type="EMBL" id="KAK9238932.1"/>
    </source>
</evidence>
<dbReference type="Proteomes" id="UP001433508">
    <property type="component" value="Unassembled WGS sequence"/>
</dbReference>
<evidence type="ECO:0000313" key="2">
    <source>
        <dbReference type="Proteomes" id="UP001433508"/>
    </source>
</evidence>
<proteinExistence type="predicted"/>
<gene>
    <name evidence="1" type="ORF">V1525DRAFT_373966</name>
</gene>
<reference evidence="2" key="1">
    <citation type="journal article" date="2024" name="Front. Bioeng. Biotechnol.">
        <title>Genome-scale model development and genomic sequencing of the oleaginous clade Lipomyces.</title>
        <authorList>
            <person name="Czajka J.J."/>
            <person name="Han Y."/>
            <person name="Kim J."/>
            <person name="Mondo S.J."/>
            <person name="Hofstad B.A."/>
            <person name="Robles A."/>
            <person name="Haridas S."/>
            <person name="Riley R."/>
            <person name="LaButti K."/>
            <person name="Pangilinan J."/>
            <person name="Andreopoulos W."/>
            <person name="Lipzen A."/>
            <person name="Yan J."/>
            <person name="Wang M."/>
            <person name="Ng V."/>
            <person name="Grigoriev I.V."/>
            <person name="Spatafora J.W."/>
            <person name="Magnuson J.K."/>
            <person name="Baker S.E."/>
            <person name="Pomraning K.R."/>
        </authorList>
    </citation>
    <scope>NUCLEOTIDE SEQUENCE [LARGE SCALE GENOMIC DNA]</scope>
    <source>
        <strain evidence="2">CBS 7786</strain>
    </source>
</reference>
<accession>A0ACC3T4R4</accession>
<name>A0ACC3T4R4_LIPKO</name>
<dbReference type="EMBL" id="MU971351">
    <property type="protein sequence ID" value="KAK9238932.1"/>
    <property type="molecule type" value="Genomic_DNA"/>
</dbReference>
<comment type="caution">
    <text evidence="1">The sequence shown here is derived from an EMBL/GenBank/DDBJ whole genome shotgun (WGS) entry which is preliminary data.</text>
</comment>
<keyword evidence="2" id="KW-1185">Reference proteome</keyword>
<protein>
    <submittedName>
        <fullName evidence="1">Mediator complex subunit MED14-domain-containing protein</fullName>
    </submittedName>
</protein>
<sequence>MSVDDHDHPPPPGAQAVVKGQLNVTGEGFPTVPHISENFIPLSVVVSRLVENTYSELVNILETLPAANDTTKKRKFLNFLVHTRQQYIKLLVLTQWSRNAKDISKVIDVVSWLGGQKNCFSNVVWALQAVKQDLGGARLRNPDIATALEVFVLGKPRLSSFNYIPPKPLSPQTILHTLRDLNVLLSLRLALTDDIPVPFQNYKIANGRVTFCVVSEFEVDLGIGDDDPNSRFFLIDYRFNFKPMSTITPAIRAMVERVGNEVLTTKGLDGLYDYLHNFTLAYKLLILQQQLMLLANAIWSGTLSISYVAERQAIAIQYWSEHAGRRSTAEVGVLQSKVLGVRWLPRDFPPETFAIDQDEISAQTLLSQIIIYHIQNLLAAVNTAFLSSPVYKSLPDLITPVADTKLKIELTPSLTTYLTVEHLTGRMVLEGTTDLIASAEKALNTQTDIQSSTQVLINLRHLSIQREVEDFVNSAGWEVIKIANIRPEDIRQKYGAAVRHMTTMRQRHWIRGWFIVVTITESSINLWFSEFKPGEGGWSIARNEALELEALDTLYSTTKLSRLAAVTSARIAFHIIANSLHERNIPYELILPPSDVPGSALELPSLQFNSSAVTKSSWAKSAFKLEFVSSDGDGVRNAIIVTGIMEKSSALRSVSTNSPDVILDGENGRFFLKFYIPPNHQILHQILERLSQIERSVSYVTTLQSFNLKLEEISLSRIVFEYAPDLRMALTISGEGKMKLGLSDLNPHRRIQFFLQDVLDNEGLKSLLGVLPATLPLLRVASYIDSGDVYFMTHSTKSYRIIYYDHKHAIDIELRDKDDRKMVYVRDSYGDIPGYKQADVCNSVWNSSGPGMVGFETGIACEIDVVEDILARIHKTISA</sequence>
<organism evidence="1 2">
    <name type="scientific">Lipomyces kononenkoae</name>
    <name type="common">Yeast</name>
    <dbReference type="NCBI Taxonomy" id="34357"/>
    <lineage>
        <taxon>Eukaryota</taxon>
        <taxon>Fungi</taxon>
        <taxon>Dikarya</taxon>
        <taxon>Ascomycota</taxon>
        <taxon>Saccharomycotina</taxon>
        <taxon>Lipomycetes</taxon>
        <taxon>Lipomycetales</taxon>
        <taxon>Lipomycetaceae</taxon>
        <taxon>Lipomyces</taxon>
    </lineage>
</organism>